<evidence type="ECO:0000313" key="9">
    <source>
        <dbReference type="Proteomes" id="UP000053317"/>
    </source>
</evidence>
<reference evidence="8 9" key="1">
    <citation type="submission" date="2015-05" db="EMBL/GenBank/DDBJ databases">
        <title>Distinctive expansion of gene families associated with plant cell wall degradation and secondary metabolism in the genomes of grapevine trunk pathogens.</title>
        <authorList>
            <person name="Lawrence D.P."/>
            <person name="Travadon R."/>
            <person name="Rolshausen P.E."/>
            <person name="Baumgartner K."/>
        </authorList>
    </citation>
    <scope>NUCLEOTIDE SEQUENCE [LARGE SCALE GENOMIC DNA]</scope>
    <source>
        <strain evidence="8">UCRPC4</strain>
    </source>
</reference>
<dbReference type="InterPro" id="IPR016162">
    <property type="entry name" value="Ald_DH_N"/>
</dbReference>
<dbReference type="OrthoDB" id="16820at2759"/>
<evidence type="ECO:0000313" key="8">
    <source>
        <dbReference type="EMBL" id="KKY25272.1"/>
    </source>
</evidence>
<dbReference type="SUPFAM" id="SSF54373">
    <property type="entry name" value="FAD-linked reductases, C-terminal domain"/>
    <property type="match status" value="1"/>
</dbReference>
<feature type="domain" description="FAD-binding" evidence="7">
    <location>
        <begin position="470"/>
        <end position="676"/>
    </location>
</feature>
<dbReference type="Pfam" id="PF00171">
    <property type="entry name" value="Aldedh"/>
    <property type="match status" value="2"/>
</dbReference>
<dbReference type="Gene3D" id="3.40.309.10">
    <property type="entry name" value="Aldehyde Dehydrogenase, Chain A, domain 2"/>
    <property type="match status" value="1"/>
</dbReference>
<keyword evidence="9" id="KW-1185">Reference proteome</keyword>
<keyword evidence="2" id="KW-0285">Flavoprotein</keyword>
<sequence>MANYGLCHTNLKALTILVASSTPARRPSPVKFTRYSYLFFSQVELKEPHDTNVPPALQCNPVCMDEKPVLARRLGMETVSSSWIGTEQEIALVHAAAFEDVDEAVKAARKALKHPSWKKLSPTDRVILLGKLADLIENKQEVLATVDAWDNVKSVTNGIRILSKDHKLPEVSTNESSPTSKIGKEEGANVVTGGEKLTIKDGKGFSISPTVFTDVSDFMTIWREEIFGPVVVIQSFTTEEEAIEKANDTLYGLGASVFAQNIERGHRVTAEIEAGMAWVNSSQDCDPRIPFGGVKQSRIGRELGRQDWKHTPGQGDPYQHGKQIIDPGSFGGLAAAIECHRQGHDVEIYESFPELKTLGDIISFGPNGGRIFARWSSGTVAARMRQVSIDLRKYVFKIHKYDTGEVMAHQMTPDMDPKAPVFNGHRGELHQIVFNYAKDELGIPIHLGQKIVQYFEDHEKAGIVLDSGGKITGDLVLGGDGVRSKARTLVLGYEDKPKSSGYAVWRAWFSNQDMIRDARTKEFCENGDTFNGWIGPDVHFLFSTIKNGSDCCWVLTHSDEHDIEESWSLPGNLEDVYKVLEGWDPMCRAIVEKTPSLVDWKLVYRDPLPTWVSTQGRIALIGDAAHPFLPTSAQGATQALEDGVTIGVCLRRAGKSNVPAALRSYQDIRYDRVKAVQKTGETTRDMWHKADWEKVKKDPKSIEFPREDWIFLHDAEQFAEEKFDEVVKQFI</sequence>
<gene>
    <name evidence="8" type="ORF">UCRPC4_g01911</name>
</gene>
<dbReference type="InterPro" id="IPR002938">
    <property type="entry name" value="FAD-bd"/>
</dbReference>
<evidence type="ECO:0000256" key="4">
    <source>
        <dbReference type="ARBA" id="ARBA00023002"/>
    </source>
</evidence>
<dbReference type="SUPFAM" id="SSF53720">
    <property type="entry name" value="ALDH-like"/>
    <property type="match status" value="2"/>
</dbReference>
<protein>
    <submittedName>
        <fullName evidence="8">Putative fad nadbinding domain-containing protein</fullName>
    </submittedName>
</protein>
<dbReference type="InterPro" id="IPR050493">
    <property type="entry name" value="FAD-dep_Monooxygenase_BioMet"/>
</dbReference>
<feature type="domain" description="Aldehyde dehydrogenase" evidence="6">
    <location>
        <begin position="86"/>
        <end position="156"/>
    </location>
</feature>
<dbReference type="GO" id="GO:0004497">
    <property type="term" value="F:monooxygenase activity"/>
    <property type="evidence" value="ECO:0007669"/>
    <property type="project" value="UniProtKB-KW"/>
</dbReference>
<dbReference type="Proteomes" id="UP000053317">
    <property type="component" value="Unassembled WGS sequence"/>
</dbReference>
<dbReference type="InterPro" id="IPR036188">
    <property type="entry name" value="FAD/NAD-bd_sf"/>
</dbReference>
<organism evidence="8 9">
    <name type="scientific">Phaeomoniella chlamydospora</name>
    <name type="common">Phaeoacremonium chlamydosporum</name>
    <dbReference type="NCBI Taxonomy" id="158046"/>
    <lineage>
        <taxon>Eukaryota</taxon>
        <taxon>Fungi</taxon>
        <taxon>Dikarya</taxon>
        <taxon>Ascomycota</taxon>
        <taxon>Pezizomycotina</taxon>
        <taxon>Eurotiomycetes</taxon>
        <taxon>Chaetothyriomycetidae</taxon>
        <taxon>Phaeomoniellales</taxon>
        <taxon>Phaeomoniellaceae</taxon>
        <taxon>Phaeomoniella</taxon>
    </lineage>
</organism>
<dbReference type="PRINTS" id="PR00420">
    <property type="entry name" value="RNGMNOXGNASE"/>
</dbReference>
<dbReference type="Gene3D" id="3.40.605.10">
    <property type="entry name" value="Aldehyde Dehydrogenase, Chain A, domain 1"/>
    <property type="match status" value="2"/>
</dbReference>
<proteinExistence type="inferred from homology"/>
<dbReference type="Gene3D" id="3.50.50.60">
    <property type="entry name" value="FAD/NAD(P)-binding domain"/>
    <property type="match status" value="1"/>
</dbReference>
<name>A0A0G2ER57_PHACM</name>
<keyword evidence="5" id="KW-0503">Monooxygenase</keyword>
<dbReference type="Pfam" id="PF01494">
    <property type="entry name" value="FAD_binding_3"/>
    <property type="match status" value="1"/>
</dbReference>
<accession>A0A0G2ER57</accession>
<dbReference type="PANTHER" id="PTHR13789:SF187">
    <property type="entry name" value="MONOOXYGENASE"/>
    <property type="match status" value="1"/>
</dbReference>
<evidence type="ECO:0000259" key="7">
    <source>
        <dbReference type="Pfam" id="PF01494"/>
    </source>
</evidence>
<evidence type="ECO:0000256" key="1">
    <source>
        <dbReference type="ARBA" id="ARBA00007992"/>
    </source>
</evidence>
<dbReference type="FunFam" id="3.50.50.60:FF:000331">
    <property type="entry name" value="FAD/NAD(P)-binding domain-containing protein"/>
    <property type="match status" value="1"/>
</dbReference>
<comment type="caution">
    <text evidence="8">The sequence shown here is derived from an EMBL/GenBank/DDBJ whole genome shotgun (WGS) entry which is preliminary data.</text>
</comment>
<keyword evidence="3" id="KW-0274">FAD</keyword>
<dbReference type="AlphaFoldDB" id="A0A0G2ER57"/>
<dbReference type="GO" id="GO:0071949">
    <property type="term" value="F:FAD binding"/>
    <property type="evidence" value="ECO:0007669"/>
    <property type="project" value="InterPro"/>
</dbReference>
<keyword evidence="4" id="KW-0560">Oxidoreductase</keyword>
<feature type="domain" description="Aldehyde dehydrogenase" evidence="6">
    <location>
        <begin position="181"/>
        <end position="309"/>
    </location>
</feature>
<dbReference type="InterPro" id="IPR016161">
    <property type="entry name" value="Ald_DH/histidinol_DH"/>
</dbReference>
<dbReference type="InterPro" id="IPR015590">
    <property type="entry name" value="Aldehyde_DH_dom"/>
</dbReference>
<dbReference type="EMBL" id="LCWF01000045">
    <property type="protein sequence ID" value="KKY25272.1"/>
    <property type="molecule type" value="Genomic_DNA"/>
</dbReference>
<dbReference type="PANTHER" id="PTHR13789">
    <property type="entry name" value="MONOOXYGENASE"/>
    <property type="match status" value="1"/>
</dbReference>
<evidence type="ECO:0000259" key="6">
    <source>
        <dbReference type="Pfam" id="PF00171"/>
    </source>
</evidence>
<reference evidence="8 9" key="2">
    <citation type="submission" date="2015-05" db="EMBL/GenBank/DDBJ databases">
        <authorList>
            <person name="Morales-Cruz A."/>
            <person name="Amrine K.C."/>
            <person name="Cantu D."/>
        </authorList>
    </citation>
    <scope>NUCLEOTIDE SEQUENCE [LARGE SCALE GENOMIC DNA]</scope>
    <source>
        <strain evidence="8">UCRPC4</strain>
    </source>
</reference>
<evidence type="ECO:0000256" key="3">
    <source>
        <dbReference type="ARBA" id="ARBA00022827"/>
    </source>
</evidence>
<evidence type="ECO:0000256" key="2">
    <source>
        <dbReference type="ARBA" id="ARBA00022630"/>
    </source>
</evidence>
<comment type="similarity">
    <text evidence="1">Belongs to the paxM FAD-dependent monooxygenase family.</text>
</comment>
<dbReference type="GO" id="GO:0016620">
    <property type="term" value="F:oxidoreductase activity, acting on the aldehyde or oxo group of donors, NAD or NADP as acceptor"/>
    <property type="evidence" value="ECO:0007669"/>
    <property type="project" value="InterPro"/>
</dbReference>
<dbReference type="SUPFAM" id="SSF51905">
    <property type="entry name" value="FAD/NAD(P)-binding domain"/>
    <property type="match status" value="1"/>
</dbReference>
<evidence type="ECO:0000256" key="5">
    <source>
        <dbReference type="ARBA" id="ARBA00023033"/>
    </source>
</evidence>
<dbReference type="InterPro" id="IPR016163">
    <property type="entry name" value="Ald_DH_C"/>
</dbReference>